<dbReference type="Gene3D" id="1.10.10.60">
    <property type="entry name" value="Homeodomain-like"/>
    <property type="match status" value="1"/>
</dbReference>
<accession>A0A411WGH4</accession>
<dbReference type="KEGG" id="prag:EKN56_01270"/>
<dbReference type="PROSITE" id="PS01124">
    <property type="entry name" value="HTH_ARAC_FAMILY_2"/>
    <property type="match status" value="1"/>
</dbReference>
<dbReference type="SUPFAM" id="SSF51215">
    <property type="entry name" value="Regulatory protein AraC"/>
    <property type="match status" value="1"/>
</dbReference>
<dbReference type="RefSeq" id="WP_130590153.1">
    <property type="nucleotide sequence ID" value="NZ_CP034752.1"/>
</dbReference>
<dbReference type="GO" id="GO:0043565">
    <property type="term" value="F:sequence-specific DNA binding"/>
    <property type="evidence" value="ECO:0007669"/>
    <property type="project" value="InterPro"/>
</dbReference>
<evidence type="ECO:0000313" key="6">
    <source>
        <dbReference type="EMBL" id="QBH95156.1"/>
    </source>
</evidence>
<keyword evidence="2" id="KW-0238">DNA-binding</keyword>
<evidence type="ECO:0000256" key="3">
    <source>
        <dbReference type="ARBA" id="ARBA00023159"/>
    </source>
</evidence>
<dbReference type="Proteomes" id="UP000293154">
    <property type="component" value="Chromosome"/>
</dbReference>
<keyword evidence="4" id="KW-0804">Transcription</keyword>
<keyword evidence="1" id="KW-0805">Transcription regulation</keyword>
<dbReference type="InterPro" id="IPR009057">
    <property type="entry name" value="Homeodomain-like_sf"/>
</dbReference>
<dbReference type="InterPro" id="IPR018062">
    <property type="entry name" value="HTH_AraC-typ_CS"/>
</dbReference>
<dbReference type="PANTHER" id="PTHR46796">
    <property type="entry name" value="HTH-TYPE TRANSCRIPTIONAL ACTIVATOR RHAS-RELATED"/>
    <property type="match status" value="1"/>
</dbReference>
<dbReference type="InterPro" id="IPR003313">
    <property type="entry name" value="AraC-bd"/>
</dbReference>
<feature type="domain" description="HTH araC/xylS-type" evidence="5">
    <location>
        <begin position="170"/>
        <end position="271"/>
    </location>
</feature>
<dbReference type="Pfam" id="PF02311">
    <property type="entry name" value="AraC_binding"/>
    <property type="match status" value="1"/>
</dbReference>
<reference evidence="6 7" key="1">
    <citation type="submission" date="2019-03" db="EMBL/GenBank/DDBJ databases">
        <title>Pragia sp. nov. isolated from the gut tract of Carduelis flavirostris.</title>
        <authorList>
            <person name="Ge Y."/>
        </authorList>
    </citation>
    <scope>NUCLEOTIDE SEQUENCE [LARGE SCALE GENOMIC DNA]</scope>
    <source>
        <strain evidence="6 7">CF-458</strain>
    </source>
</reference>
<name>A0A411WGH4_9GAMM</name>
<dbReference type="AlphaFoldDB" id="A0A411WGH4"/>
<dbReference type="PANTHER" id="PTHR46796:SF2">
    <property type="entry name" value="TRANSCRIPTIONAL REGULATORY PROTEIN"/>
    <property type="match status" value="1"/>
</dbReference>
<proteinExistence type="predicted"/>
<organism evidence="6 7">
    <name type="scientific">Limnobaculum zhutongyuii</name>
    <dbReference type="NCBI Taxonomy" id="2498113"/>
    <lineage>
        <taxon>Bacteria</taxon>
        <taxon>Pseudomonadati</taxon>
        <taxon>Pseudomonadota</taxon>
        <taxon>Gammaproteobacteria</taxon>
        <taxon>Enterobacterales</taxon>
        <taxon>Budviciaceae</taxon>
        <taxon>Limnobaculum</taxon>
    </lineage>
</organism>
<dbReference type="InterPro" id="IPR050204">
    <property type="entry name" value="AraC_XylS_family_regulators"/>
</dbReference>
<dbReference type="GO" id="GO:0003700">
    <property type="term" value="F:DNA-binding transcription factor activity"/>
    <property type="evidence" value="ECO:0007669"/>
    <property type="project" value="InterPro"/>
</dbReference>
<evidence type="ECO:0000256" key="1">
    <source>
        <dbReference type="ARBA" id="ARBA00023015"/>
    </source>
</evidence>
<evidence type="ECO:0000313" key="7">
    <source>
        <dbReference type="Proteomes" id="UP000293154"/>
    </source>
</evidence>
<gene>
    <name evidence="6" type="ORF">EKN56_01270</name>
</gene>
<protein>
    <submittedName>
        <fullName evidence="6">AraC family transcriptional regulator</fullName>
    </submittedName>
</protein>
<keyword evidence="7" id="KW-1185">Reference proteome</keyword>
<dbReference type="InterPro" id="IPR037923">
    <property type="entry name" value="HTH-like"/>
</dbReference>
<sequence length="278" mass="31534">MVQQVKSVKQEYWRYDALPHIELRSTHQSRIGYKAHLHQALSVGAIEEGCTRVNYAGREYVAGAGELVLIEPEAVHSCNPIEGGSRSYHMLYLDTAWCLERLSSLLSFPVEHIYCDCFAVRDSTLFMQYLALVNLIQQGNVESIPELLDRFTFTLFSRYCSSTASGEPDRAVTLYMRQRLQENLIAPPSLSQLAEELSLRPETLIRIFFHDVGITPKAFVNNLRIEYAKQLLRQGEEIVDVAQSSGFSDQSHFHKLFVSNTAATPGQYQLSRSISDNH</sequence>
<dbReference type="PROSITE" id="PS00041">
    <property type="entry name" value="HTH_ARAC_FAMILY_1"/>
    <property type="match status" value="1"/>
</dbReference>
<dbReference type="EMBL" id="CP034752">
    <property type="protein sequence ID" value="QBH95156.1"/>
    <property type="molecule type" value="Genomic_DNA"/>
</dbReference>
<evidence type="ECO:0000256" key="2">
    <source>
        <dbReference type="ARBA" id="ARBA00023125"/>
    </source>
</evidence>
<keyword evidence="3" id="KW-0010">Activator</keyword>
<dbReference type="Pfam" id="PF12833">
    <property type="entry name" value="HTH_18"/>
    <property type="match status" value="1"/>
</dbReference>
<dbReference type="SMART" id="SM00342">
    <property type="entry name" value="HTH_ARAC"/>
    <property type="match status" value="1"/>
</dbReference>
<dbReference type="OrthoDB" id="9809338at2"/>
<evidence type="ECO:0000256" key="4">
    <source>
        <dbReference type="ARBA" id="ARBA00023163"/>
    </source>
</evidence>
<dbReference type="InterPro" id="IPR018060">
    <property type="entry name" value="HTH_AraC"/>
</dbReference>
<dbReference type="SUPFAM" id="SSF46689">
    <property type="entry name" value="Homeodomain-like"/>
    <property type="match status" value="1"/>
</dbReference>
<evidence type="ECO:0000259" key="5">
    <source>
        <dbReference type="PROSITE" id="PS01124"/>
    </source>
</evidence>